<dbReference type="Gene3D" id="3.40.50.2000">
    <property type="entry name" value="Glycogen Phosphorylase B"/>
    <property type="match status" value="1"/>
</dbReference>
<evidence type="ECO:0000256" key="5">
    <source>
        <dbReference type="ARBA" id="ARBA00031445"/>
    </source>
</evidence>
<keyword evidence="11" id="KW-1185">Reference proteome</keyword>
<evidence type="ECO:0000256" key="7">
    <source>
        <dbReference type="PIRSR" id="PIRSR639901-1"/>
    </source>
</evidence>
<keyword evidence="8" id="KW-0448">Lipopolysaccharide biosynthesis</keyword>
<reference evidence="10 11" key="1">
    <citation type="submission" date="2019-07" db="EMBL/GenBank/DDBJ databases">
        <title>Gramella aestuarii sp. nov., isolated from a tidal flat, and emended description of Gramella echinicola.</title>
        <authorList>
            <person name="Liu L."/>
        </authorList>
    </citation>
    <scope>NUCLEOTIDE SEQUENCE [LARGE SCALE GENOMIC DNA]</scope>
    <source>
        <strain evidence="10 11">BS12</strain>
    </source>
</reference>
<comment type="caution">
    <text evidence="10">The sequence shown here is derived from an EMBL/GenBank/DDBJ whole genome shotgun (WGS) entry which is preliminary data.</text>
</comment>
<feature type="domain" description="3-deoxy-D-manno-octulosonic-acid transferase N-terminal" evidence="9">
    <location>
        <begin position="46"/>
        <end position="206"/>
    </location>
</feature>
<comment type="function">
    <text evidence="8">Involved in lipopolysaccharide (LPS) biosynthesis. Catalyzes the transfer of 3-deoxy-D-manno-octulosonate (Kdo) residue(s) from CMP-Kdo to lipid IV(A), the tetraacyldisaccharide-1,4'-bisphosphate precursor of lipid A.</text>
</comment>
<accession>A0A7K1LMJ4</accession>
<dbReference type="Gene3D" id="3.40.50.11720">
    <property type="entry name" value="3-Deoxy-D-manno-octulosonic-acid transferase, N-terminal domain"/>
    <property type="match status" value="1"/>
</dbReference>
<dbReference type="InterPro" id="IPR039901">
    <property type="entry name" value="Kdotransferase"/>
</dbReference>
<dbReference type="AlphaFoldDB" id="A0A7K1LMJ4"/>
<evidence type="ECO:0000256" key="2">
    <source>
        <dbReference type="ARBA" id="ARBA00012621"/>
    </source>
</evidence>
<keyword evidence="8" id="KW-0472">Membrane</keyword>
<feature type="active site" description="Proton acceptor" evidence="7">
    <location>
        <position position="60"/>
    </location>
</feature>
<dbReference type="InterPro" id="IPR038107">
    <property type="entry name" value="Glycos_transf_N_sf"/>
</dbReference>
<comment type="catalytic activity">
    <reaction evidence="6 8">
        <text>lipid IVA (E. coli) + CMP-3-deoxy-beta-D-manno-octulosonate = alpha-Kdo-(2-&gt;6)-lipid IVA (E. coli) + CMP + H(+)</text>
        <dbReference type="Rhea" id="RHEA:28066"/>
        <dbReference type="ChEBI" id="CHEBI:15378"/>
        <dbReference type="ChEBI" id="CHEBI:58603"/>
        <dbReference type="ChEBI" id="CHEBI:60364"/>
        <dbReference type="ChEBI" id="CHEBI:60377"/>
        <dbReference type="ChEBI" id="CHEBI:85987"/>
        <dbReference type="EC" id="2.4.99.12"/>
    </reaction>
</comment>
<dbReference type="RefSeq" id="WP_162430938.1">
    <property type="nucleotide sequence ID" value="NZ_BAABGI010000001.1"/>
</dbReference>
<comment type="subcellular location">
    <subcellularLocation>
        <location evidence="8">Cell membrane</location>
    </subcellularLocation>
</comment>
<dbReference type="OrthoDB" id="9789797at2"/>
<gene>
    <name evidence="10" type="ORF">FLP08_05550</name>
</gene>
<dbReference type="GO" id="GO:0009244">
    <property type="term" value="P:lipopolysaccharide core region biosynthetic process"/>
    <property type="evidence" value="ECO:0007669"/>
    <property type="project" value="UniProtKB-UniRule"/>
</dbReference>
<keyword evidence="4 8" id="KW-0808">Transferase</keyword>
<dbReference type="PANTHER" id="PTHR42755:SF1">
    <property type="entry name" value="3-DEOXY-D-MANNO-OCTULOSONIC ACID TRANSFERASE, MITOCHONDRIAL-RELATED"/>
    <property type="match status" value="1"/>
</dbReference>
<dbReference type="Proteomes" id="UP000460416">
    <property type="component" value="Unassembled WGS sequence"/>
</dbReference>
<name>A0A7K1LMJ4_9FLAO</name>
<dbReference type="EC" id="2.4.99.12" evidence="2 8"/>
<sequence length="409" mass="46728">MQGIYNVLVKLSGAVLKSAGKFSPKLKEFTEGRKDLFPKLEAGIDSSQEYFWVHAASLGEFEMAVPVLQMLKNKYPERKILVSFFSPSGYKNKKKHPLVDLFTYLPLDTKENASKFLEIVQPKMAFFIKYDFWPNFLNELKEREIRTFLVSVVFRKDQAFFKPYGKWMLKSLQAFEHFFVQNEESRNLLNSAGFENVSLSGDTRFDRVAAQIEANNQIDFIEQFKGEEMLVVCGSTWPEDEDLMIDFINSSVKIKFIIAPHEIKPEKIRALEKKISISCIKYSEKEGKNLENYRVLILDTIGLLGRAYSYANIAYVGGAAGHTGLHNILEPATFGIPIIIGENYDKFPEAERLRQLAGLFSVKNSGEFSAIMTRLYTHSDFREKSGMISGHFINSNTGATRILEEYLSK</sequence>
<evidence type="ECO:0000256" key="3">
    <source>
        <dbReference type="ARBA" id="ARBA00019077"/>
    </source>
</evidence>
<dbReference type="GO" id="GO:0005886">
    <property type="term" value="C:plasma membrane"/>
    <property type="evidence" value="ECO:0007669"/>
    <property type="project" value="UniProtKB-SubCell"/>
</dbReference>
<dbReference type="PANTHER" id="PTHR42755">
    <property type="entry name" value="3-DEOXY-MANNO-OCTULOSONATE CYTIDYLYLTRANSFERASE"/>
    <property type="match status" value="1"/>
</dbReference>
<protein>
    <recommendedName>
        <fullName evidence="3 8">3-deoxy-D-manno-octulosonic acid transferase</fullName>
        <shortName evidence="8">Kdo transferase</shortName>
        <ecNumber evidence="2 8">2.4.99.12</ecNumber>
    </recommendedName>
    <alternativeName>
        <fullName evidence="5 8">Lipid IV(A) 3-deoxy-D-manno-octulosonic acid transferase</fullName>
    </alternativeName>
</protein>
<evidence type="ECO:0000256" key="8">
    <source>
        <dbReference type="RuleBase" id="RU365103"/>
    </source>
</evidence>
<dbReference type="EMBL" id="VJVW01000002">
    <property type="protein sequence ID" value="MUP42029.1"/>
    <property type="molecule type" value="Genomic_DNA"/>
</dbReference>
<dbReference type="Pfam" id="PF04413">
    <property type="entry name" value="Glycos_transf_N"/>
    <property type="match status" value="1"/>
</dbReference>
<organism evidence="10 11">
    <name type="scientific">Christiangramia aestuarii</name>
    <dbReference type="NCBI Taxonomy" id="1028746"/>
    <lineage>
        <taxon>Bacteria</taxon>
        <taxon>Pseudomonadati</taxon>
        <taxon>Bacteroidota</taxon>
        <taxon>Flavobacteriia</taxon>
        <taxon>Flavobacteriales</taxon>
        <taxon>Flavobacteriaceae</taxon>
        <taxon>Christiangramia</taxon>
    </lineage>
</organism>
<comment type="similarity">
    <text evidence="8">Belongs to the glycosyltransferase group 1 family.</text>
</comment>
<evidence type="ECO:0000259" key="9">
    <source>
        <dbReference type="Pfam" id="PF04413"/>
    </source>
</evidence>
<evidence type="ECO:0000256" key="6">
    <source>
        <dbReference type="ARBA" id="ARBA00049183"/>
    </source>
</evidence>
<evidence type="ECO:0000313" key="10">
    <source>
        <dbReference type="EMBL" id="MUP42029.1"/>
    </source>
</evidence>
<proteinExistence type="inferred from homology"/>
<evidence type="ECO:0000256" key="4">
    <source>
        <dbReference type="ARBA" id="ARBA00022679"/>
    </source>
</evidence>
<comment type="pathway">
    <text evidence="1 8">Bacterial outer membrane biogenesis; LPS core biosynthesis.</text>
</comment>
<dbReference type="GO" id="GO:0009245">
    <property type="term" value="P:lipid A biosynthetic process"/>
    <property type="evidence" value="ECO:0007669"/>
    <property type="project" value="TreeGrafter"/>
</dbReference>
<evidence type="ECO:0000256" key="1">
    <source>
        <dbReference type="ARBA" id="ARBA00004713"/>
    </source>
</evidence>
<dbReference type="GO" id="GO:0043842">
    <property type="term" value="F:Kdo transferase activity"/>
    <property type="evidence" value="ECO:0007669"/>
    <property type="project" value="UniProtKB-EC"/>
</dbReference>
<dbReference type="UniPathway" id="UPA00958"/>
<dbReference type="InterPro" id="IPR007507">
    <property type="entry name" value="Glycos_transf_N"/>
</dbReference>
<keyword evidence="8" id="KW-1003">Cell membrane</keyword>
<evidence type="ECO:0000313" key="11">
    <source>
        <dbReference type="Proteomes" id="UP000460416"/>
    </source>
</evidence>